<feature type="transmembrane region" description="Helical" evidence="1">
    <location>
        <begin position="465"/>
        <end position="489"/>
    </location>
</feature>
<proteinExistence type="predicted"/>
<reference evidence="2" key="1">
    <citation type="submission" date="2022-08" db="EMBL/GenBank/DDBJ databases">
        <authorList>
            <consortium name="DOE Joint Genome Institute"/>
            <person name="Min B."/>
            <person name="Sierra-Patev S."/>
            <person name="Naranjo-Ortiz M."/>
            <person name="Looney B."/>
            <person name="Konkel Z."/>
            <person name="Slot J.C."/>
            <person name="Sakamoto Y."/>
            <person name="Steenwyk J.L."/>
            <person name="Rokas A."/>
            <person name="Carro J."/>
            <person name="Camarero S."/>
            <person name="Ferreira P."/>
            <person name="Molpeceres G."/>
            <person name="Ruiz-duenas F.J."/>
            <person name="Serrano A."/>
            <person name="Henrissat B."/>
            <person name="Drula E."/>
            <person name="Hughes K.W."/>
            <person name="Mata J.L."/>
            <person name="Ishikawa N.K."/>
            <person name="Vargas-Isla R."/>
            <person name="Ushijima S."/>
            <person name="Smith C.A."/>
            <person name="Ahrendt S."/>
            <person name="Andreopoulos W."/>
            <person name="He G."/>
            <person name="LaButti K."/>
            <person name="Lipzen A."/>
            <person name="Ng V."/>
            <person name="Riley R."/>
            <person name="Sandor L."/>
            <person name="Barry K."/>
            <person name="Martinez A.T."/>
            <person name="Xiao Y."/>
            <person name="Gibbons J.G."/>
            <person name="Terashima K."/>
            <person name="Hibbett D.S."/>
            <person name="Grigoriev I.V."/>
        </authorList>
    </citation>
    <scope>NUCLEOTIDE SEQUENCE</scope>
    <source>
        <strain evidence="2">ET3784</strain>
    </source>
</reference>
<keyword evidence="1" id="KW-1133">Transmembrane helix</keyword>
<evidence type="ECO:0000313" key="2">
    <source>
        <dbReference type="EMBL" id="KAJ3719639.1"/>
    </source>
</evidence>
<dbReference type="EMBL" id="JANVFO010000064">
    <property type="protein sequence ID" value="KAJ3719639.1"/>
    <property type="molecule type" value="Genomic_DNA"/>
</dbReference>
<feature type="transmembrane region" description="Helical" evidence="1">
    <location>
        <begin position="263"/>
        <end position="283"/>
    </location>
</feature>
<keyword evidence="3" id="KW-1185">Reference proteome</keyword>
<feature type="transmembrane region" description="Helical" evidence="1">
    <location>
        <begin position="423"/>
        <end position="450"/>
    </location>
</feature>
<keyword evidence="1" id="KW-0472">Membrane</keyword>
<accession>A0AA38MXE0</accession>
<protein>
    <submittedName>
        <fullName evidence="2">Uncharacterized protein</fullName>
    </submittedName>
</protein>
<evidence type="ECO:0000313" key="3">
    <source>
        <dbReference type="Proteomes" id="UP001176059"/>
    </source>
</evidence>
<name>A0AA38MXE0_9AGAR</name>
<organism evidence="2 3">
    <name type="scientific">Lentinula guzmanii</name>
    <dbReference type="NCBI Taxonomy" id="2804957"/>
    <lineage>
        <taxon>Eukaryota</taxon>
        <taxon>Fungi</taxon>
        <taxon>Dikarya</taxon>
        <taxon>Basidiomycota</taxon>
        <taxon>Agaricomycotina</taxon>
        <taxon>Agaricomycetes</taxon>
        <taxon>Agaricomycetidae</taxon>
        <taxon>Agaricales</taxon>
        <taxon>Marasmiineae</taxon>
        <taxon>Omphalotaceae</taxon>
        <taxon>Lentinula</taxon>
    </lineage>
</organism>
<comment type="caution">
    <text evidence="2">The sequence shown here is derived from an EMBL/GenBank/DDBJ whole genome shotgun (WGS) entry which is preliminary data.</text>
</comment>
<feature type="transmembrane region" description="Helical" evidence="1">
    <location>
        <begin position="231"/>
        <end position="251"/>
    </location>
</feature>
<reference evidence="2" key="2">
    <citation type="journal article" date="2023" name="Proc. Natl. Acad. Sci. U.S.A.">
        <title>A global phylogenomic analysis of the shiitake genus Lentinula.</title>
        <authorList>
            <person name="Sierra-Patev S."/>
            <person name="Min B."/>
            <person name="Naranjo-Ortiz M."/>
            <person name="Looney B."/>
            <person name="Konkel Z."/>
            <person name="Slot J.C."/>
            <person name="Sakamoto Y."/>
            <person name="Steenwyk J.L."/>
            <person name="Rokas A."/>
            <person name="Carro J."/>
            <person name="Camarero S."/>
            <person name="Ferreira P."/>
            <person name="Molpeceres G."/>
            <person name="Ruiz-Duenas F.J."/>
            <person name="Serrano A."/>
            <person name="Henrissat B."/>
            <person name="Drula E."/>
            <person name="Hughes K.W."/>
            <person name="Mata J.L."/>
            <person name="Ishikawa N.K."/>
            <person name="Vargas-Isla R."/>
            <person name="Ushijima S."/>
            <person name="Smith C.A."/>
            <person name="Donoghue J."/>
            <person name="Ahrendt S."/>
            <person name="Andreopoulos W."/>
            <person name="He G."/>
            <person name="LaButti K."/>
            <person name="Lipzen A."/>
            <person name="Ng V."/>
            <person name="Riley R."/>
            <person name="Sandor L."/>
            <person name="Barry K."/>
            <person name="Martinez A.T."/>
            <person name="Xiao Y."/>
            <person name="Gibbons J.G."/>
            <person name="Terashima K."/>
            <person name="Grigoriev I.V."/>
            <person name="Hibbett D."/>
        </authorList>
    </citation>
    <scope>NUCLEOTIDE SEQUENCE</scope>
    <source>
        <strain evidence="2">ET3784</strain>
    </source>
</reference>
<feature type="transmembrane region" description="Helical" evidence="1">
    <location>
        <begin position="523"/>
        <end position="544"/>
    </location>
</feature>
<keyword evidence="1" id="KW-0812">Transmembrane</keyword>
<dbReference type="Proteomes" id="UP001176059">
    <property type="component" value="Unassembled WGS sequence"/>
</dbReference>
<dbReference type="AlphaFoldDB" id="A0AA38MXE0"/>
<feature type="transmembrane region" description="Helical" evidence="1">
    <location>
        <begin position="28"/>
        <end position="47"/>
    </location>
</feature>
<sequence>MSVLRERYRITTSYAGGFCSSSMILNPILYVPTCSLSLTLLLFLTLLPHFASALTNFGQCLQDVQSGKYGPNAGVDNSGNPVSNISLATAIPYEMCIIACGGGPEAFSWSNFANQFSAWLLPWLALLSQLPFGANDKLENFLTVLLTIGSPVLAAYSAALTVLNSRWIVRRFSGSTYPNTYRAIRALSSLQQAPLELDLDREVLLPSLVVLPENDYWWKELLEHLNYTHTWSISAAASIAWVFIAYIFTVIESLSDVLQGVEVNGQAVGSVWLWLLPVVIAWLQISPKCDSIRVADALRRANKIAYVATPTGPQIPAALVSNHHAMFLREDDDPLYNDERCTSPIYNYARLFSWTAVVEEITGRFHEATRRSHLFQPVSSEIDWLPSDRNGNMREENRIGTSYEVVAYCSSFFPRRYRWGSGVWGRIIVASILALILQWGTTGAAIFVVWETPTRGLGCRSGSYLIYAFLSTIVWALLLLSSVLARYSVFDYESRDPRKTEKHHIRANLAGTMSISIRRLGKTVAAVNAFGILATCMFQFSAFFDRCYCDSSALGLGAANAFNVINFNPEDLDSMRDSWIGGVFLAVGSAIVYVVFVNICINPHIPLVSSASNDL</sequence>
<gene>
    <name evidence="2" type="ORF">DFJ43DRAFT_1031767</name>
</gene>
<evidence type="ECO:0000256" key="1">
    <source>
        <dbReference type="SAM" id="Phobius"/>
    </source>
</evidence>
<feature type="transmembrane region" description="Helical" evidence="1">
    <location>
        <begin position="579"/>
        <end position="601"/>
    </location>
</feature>
<feature type="transmembrane region" description="Helical" evidence="1">
    <location>
        <begin position="140"/>
        <end position="163"/>
    </location>
</feature>